<evidence type="ECO:0000313" key="1">
    <source>
        <dbReference type="EMBL" id="MBS2550494.1"/>
    </source>
</evidence>
<dbReference type="EMBL" id="JAAFYZ010000104">
    <property type="protein sequence ID" value="MBS2550494.1"/>
    <property type="molecule type" value="Genomic_DNA"/>
</dbReference>
<evidence type="ECO:0000313" key="2">
    <source>
        <dbReference type="Proteomes" id="UP000730482"/>
    </source>
</evidence>
<name>A0ABS5KWT9_9ACTN</name>
<dbReference type="RefSeq" id="WP_212013392.1">
    <property type="nucleotide sequence ID" value="NZ_JAAFYZ010000104.1"/>
</dbReference>
<sequence>MADVHGLRATLAYIQDNPQRWRQDSWQRCFAAIAVELAGYDVLPSRWVRLDSRSVQVWDAAVEVLDLTGDQGWLLFNPGNTLAELRMLIAEITRPRHAPRHSHGLRLVR</sequence>
<protein>
    <submittedName>
        <fullName evidence="1">Uncharacterized protein</fullName>
    </submittedName>
</protein>
<comment type="caution">
    <text evidence="1">The sequence shown here is derived from an EMBL/GenBank/DDBJ whole genome shotgun (WGS) entry which is preliminary data.</text>
</comment>
<reference evidence="1 2" key="1">
    <citation type="submission" date="2020-02" db="EMBL/GenBank/DDBJ databases">
        <title>Acidophilic actinobacteria isolated from forest soil.</title>
        <authorList>
            <person name="Golinska P."/>
        </authorList>
    </citation>
    <scope>NUCLEOTIDE SEQUENCE [LARGE SCALE GENOMIC DNA]</scope>
    <source>
        <strain evidence="1 2">NL8</strain>
    </source>
</reference>
<keyword evidence="2" id="KW-1185">Reference proteome</keyword>
<proteinExistence type="predicted"/>
<organism evidence="1 2">
    <name type="scientific">Catenulispora pinistramenti</name>
    <dbReference type="NCBI Taxonomy" id="2705254"/>
    <lineage>
        <taxon>Bacteria</taxon>
        <taxon>Bacillati</taxon>
        <taxon>Actinomycetota</taxon>
        <taxon>Actinomycetes</taxon>
        <taxon>Catenulisporales</taxon>
        <taxon>Catenulisporaceae</taxon>
        <taxon>Catenulispora</taxon>
    </lineage>
</organism>
<dbReference type="Proteomes" id="UP000730482">
    <property type="component" value="Unassembled WGS sequence"/>
</dbReference>
<gene>
    <name evidence="1" type="ORF">KGQ19_26845</name>
</gene>
<accession>A0ABS5KWT9</accession>